<dbReference type="EMBL" id="PUHY01000012">
    <property type="protein sequence ID" value="PQO32780.1"/>
    <property type="molecule type" value="Genomic_DNA"/>
</dbReference>
<dbReference type="Proteomes" id="UP000238322">
    <property type="component" value="Unassembled WGS sequence"/>
</dbReference>
<organism evidence="2 3">
    <name type="scientific">Blastopirellula marina</name>
    <dbReference type="NCBI Taxonomy" id="124"/>
    <lineage>
        <taxon>Bacteria</taxon>
        <taxon>Pseudomonadati</taxon>
        <taxon>Planctomycetota</taxon>
        <taxon>Planctomycetia</taxon>
        <taxon>Pirellulales</taxon>
        <taxon>Pirellulaceae</taxon>
        <taxon>Blastopirellula</taxon>
    </lineage>
</organism>
<accession>A0A2S8FL74</accession>
<evidence type="ECO:0000256" key="1">
    <source>
        <dbReference type="SAM" id="MobiDB-lite"/>
    </source>
</evidence>
<name>A0A2S8FL74_9BACT</name>
<dbReference type="OrthoDB" id="271784at2"/>
<sequence length="236" mass="26057">MNEQSSPIDHQTLDRLVDGELSTEEYRQVLSELEGSQDGWRRCAHAFLEAQALGNTLPLLTEPARFPPKAEPAPAASLKERESNSFRGVERLSAMAASIAIAFGLGWYISTLDDDVGTGGSNPSVQITDNNPVNTSPVPGVQHEVQKPKFVYVNQWDGQNTTGIPIPVDPDRPYDPQQPWDESVGISAQELQKLKDEGRPVETYNRLIPVTLDNGNKVVVPMQEVIVHDKPELPFH</sequence>
<dbReference type="AlphaFoldDB" id="A0A2S8FL74"/>
<protein>
    <recommendedName>
        <fullName evidence="4">Anti sigma-E protein RseA N-terminal domain-containing protein</fullName>
    </recommendedName>
</protein>
<reference evidence="2 3" key="1">
    <citation type="submission" date="2018-02" db="EMBL/GenBank/DDBJ databases">
        <title>Comparative genomes isolates from brazilian mangrove.</title>
        <authorList>
            <person name="Araujo J.E."/>
            <person name="Taketani R.G."/>
            <person name="Silva M.C.P."/>
            <person name="Loureco M.V."/>
            <person name="Andreote F.D."/>
        </authorList>
    </citation>
    <scope>NUCLEOTIDE SEQUENCE [LARGE SCALE GENOMIC DNA]</scope>
    <source>
        <strain evidence="2 3">Hex-1 MGV</strain>
    </source>
</reference>
<evidence type="ECO:0000313" key="2">
    <source>
        <dbReference type="EMBL" id="PQO32780.1"/>
    </source>
</evidence>
<feature type="region of interest" description="Disordered" evidence="1">
    <location>
        <begin position="64"/>
        <end position="83"/>
    </location>
</feature>
<gene>
    <name evidence="2" type="ORF">C5Y83_21570</name>
</gene>
<dbReference type="RefSeq" id="WP_105331792.1">
    <property type="nucleotide sequence ID" value="NZ_PUHY01000012.1"/>
</dbReference>
<comment type="caution">
    <text evidence="2">The sequence shown here is derived from an EMBL/GenBank/DDBJ whole genome shotgun (WGS) entry which is preliminary data.</text>
</comment>
<evidence type="ECO:0008006" key="4">
    <source>
        <dbReference type="Google" id="ProtNLM"/>
    </source>
</evidence>
<evidence type="ECO:0000313" key="3">
    <source>
        <dbReference type="Proteomes" id="UP000238322"/>
    </source>
</evidence>
<proteinExistence type="predicted"/>